<reference evidence="1" key="1">
    <citation type="submission" date="2024-06" db="EMBL/GenBank/DDBJ databases">
        <title>Intestivirid acquisition increases across infancy in a wild primate population.</title>
        <authorList>
            <person name="Schneider-Creas I.A."/>
            <person name="Moya I.L."/>
            <person name="Chiou K.L."/>
            <person name="Baniel A."/>
            <person name="Azanaw Haile A."/>
            <person name="Kebede F."/>
            <person name="Abebe B."/>
            <person name="Snyder-Mackler N."/>
            <person name="Varsani A."/>
        </authorList>
    </citation>
    <scope>NUCLEOTIDE SEQUENCE</scope>
    <source>
        <strain evidence="1">Int_RNL_2018_0288_CRY</strain>
    </source>
</reference>
<accession>A0AAU8MIQ3</accession>
<protein>
    <submittedName>
        <fullName evidence="1">Resistance protein</fullName>
    </submittedName>
</protein>
<sequence length="252" mass="29104">MNIFNIEQDLLSIFNTIEENDGELTPELEEQLNITQEQFKDKIKSYTNVIKYLTNDINVIKKEKDRLNALQKSKEKTIDRLKDIIIKAVDMFGDTNKSGSKFVDYGVGKVSIRTSDIVNLDNESLDRFGRRLLTVIGVYEQRNQIHEGLVDCKEVLDYINSSTPEEESEYITPLQFDEDDTKNMDLAFTIDTNYYDLISNERGLNLMKTLATYPFVKVNVSANKNDIKRIAKESHILPIYAKLEQNKTLTIK</sequence>
<name>A0AAU8MIQ3_9CAUD</name>
<evidence type="ECO:0000313" key="1">
    <source>
        <dbReference type="EMBL" id="XCO00612.1"/>
    </source>
</evidence>
<dbReference type="Pfam" id="PF05565">
    <property type="entry name" value="Sipho_Gp157"/>
    <property type="match status" value="1"/>
</dbReference>
<dbReference type="EMBL" id="PP965500">
    <property type="protein sequence ID" value="XCO00612.1"/>
    <property type="molecule type" value="Genomic_DNA"/>
</dbReference>
<organism evidence="1">
    <name type="scientific">Geladintestivirus 2</name>
    <dbReference type="NCBI Taxonomy" id="3233134"/>
    <lineage>
        <taxon>Viruses</taxon>
        <taxon>Duplodnaviria</taxon>
        <taxon>Heunggongvirae</taxon>
        <taxon>Uroviricota</taxon>
        <taxon>Caudoviricetes</taxon>
        <taxon>Crassvirales</taxon>
    </lineage>
</organism>
<proteinExistence type="predicted"/>
<dbReference type="InterPro" id="IPR008840">
    <property type="entry name" value="Sipho_Gp157"/>
</dbReference>